<sequence length="459" mass="51408">RNGVPHVVLPAWQDCYENAARAEWLKIGVYGNKSRAPNISARELSKALLTVMNNPSYKEKSKEIAKLCRTEGRVTAAEKIADLARHPEKANAIHIPQVKKEDLPPLYEIKNKEGMTLVTAQKPRTEAKGAKTPFLKDIAQTTLMTLLSNTWFLLPVLGYSLLLIPRLRLLALLYILYIKYVSTAHKTGTLTHRNDSFRTSWIWKSFASYFPLSLHRSAPLSPRRKYIFGYHPHGVALRGAVGAFAADGANFSALFPGITNTLLMKDTFFYQPLQREYLLSLGASGVSRSSCIKHLTRGGHDERGMGRSITITVGGSREYNIARPGTMGIVVGVRKGFVRVAVETGADLVPVLAFGENELFDVIDRSKSSVGGLVARVWEAAVGHRVAFSKGRWGIFCPHRKPLNVVVGKPIEVTQQRWEPDEKYIDQLHGEYVRQLGKLWDDWRGTFGIERDVRFEVVE</sequence>
<evidence type="ECO:0000256" key="2">
    <source>
        <dbReference type="ARBA" id="ARBA00005420"/>
    </source>
</evidence>
<dbReference type="InterPro" id="IPR007130">
    <property type="entry name" value="DAGAT"/>
</dbReference>
<feature type="non-terminal residue" evidence="12">
    <location>
        <position position="1"/>
    </location>
</feature>
<dbReference type="Pfam" id="PF03982">
    <property type="entry name" value="DAGAT"/>
    <property type="match status" value="1"/>
</dbReference>
<accession>A0A319CTY8</accession>
<keyword evidence="8 11" id="KW-0443">Lipid metabolism</keyword>
<keyword evidence="6 11" id="KW-0256">Endoplasmic reticulum</keyword>
<comment type="subcellular location">
    <subcellularLocation>
        <location evidence="1 11">Endoplasmic reticulum membrane</location>
        <topology evidence="1 11">Multi-pass membrane protein</topology>
    </subcellularLocation>
</comment>
<dbReference type="GO" id="GO:0005789">
    <property type="term" value="C:endoplasmic reticulum membrane"/>
    <property type="evidence" value="ECO:0007669"/>
    <property type="project" value="UniProtKB-SubCell"/>
</dbReference>
<evidence type="ECO:0000256" key="1">
    <source>
        <dbReference type="ARBA" id="ARBA00004477"/>
    </source>
</evidence>
<dbReference type="PANTHER" id="PTHR12317">
    <property type="entry name" value="DIACYLGLYCEROL O-ACYLTRANSFERASE"/>
    <property type="match status" value="1"/>
</dbReference>
<reference evidence="12 13" key="1">
    <citation type="submission" date="2018-02" db="EMBL/GenBank/DDBJ databases">
        <title>The genomes of Aspergillus section Nigri reveals drivers in fungal speciation.</title>
        <authorList>
            <consortium name="DOE Joint Genome Institute"/>
            <person name="Vesth T.C."/>
            <person name="Nybo J."/>
            <person name="Theobald S."/>
            <person name="Brandl J."/>
            <person name="Frisvad J.C."/>
            <person name="Nielsen K.F."/>
            <person name="Lyhne E.K."/>
            <person name="Kogle M.E."/>
            <person name="Kuo A."/>
            <person name="Riley R."/>
            <person name="Clum A."/>
            <person name="Nolan M."/>
            <person name="Lipzen A."/>
            <person name="Salamov A."/>
            <person name="Henrissat B."/>
            <person name="Wiebenga A."/>
            <person name="De vries R.P."/>
            <person name="Grigoriev I.V."/>
            <person name="Mortensen U.H."/>
            <person name="Andersen M.R."/>
            <person name="Baker S.E."/>
        </authorList>
    </citation>
    <scope>NUCLEOTIDE SEQUENCE [LARGE SCALE GENOMIC DNA]</scope>
    <source>
        <strain evidence="12 13">CBS 707.79</strain>
    </source>
</reference>
<keyword evidence="5" id="KW-0812">Transmembrane</keyword>
<dbReference type="EMBL" id="KZ826076">
    <property type="protein sequence ID" value="PYH88634.1"/>
    <property type="molecule type" value="Genomic_DNA"/>
</dbReference>
<evidence type="ECO:0000256" key="10">
    <source>
        <dbReference type="ARBA" id="ARBA00023315"/>
    </source>
</evidence>
<evidence type="ECO:0000256" key="11">
    <source>
        <dbReference type="RuleBase" id="RU367023"/>
    </source>
</evidence>
<comment type="catalytic activity">
    <reaction evidence="11">
        <text>an acyl-CoA + a 1,2-diacyl-sn-glycerol = a triacyl-sn-glycerol + CoA</text>
        <dbReference type="Rhea" id="RHEA:10868"/>
        <dbReference type="ChEBI" id="CHEBI:17815"/>
        <dbReference type="ChEBI" id="CHEBI:57287"/>
        <dbReference type="ChEBI" id="CHEBI:58342"/>
        <dbReference type="ChEBI" id="CHEBI:64615"/>
        <dbReference type="EC" id="2.3.1.20"/>
    </reaction>
</comment>
<evidence type="ECO:0000256" key="7">
    <source>
        <dbReference type="ARBA" id="ARBA00022989"/>
    </source>
</evidence>
<keyword evidence="10 11" id="KW-0012">Acyltransferase</keyword>
<dbReference type="GO" id="GO:0006071">
    <property type="term" value="P:glycerol metabolic process"/>
    <property type="evidence" value="ECO:0007669"/>
    <property type="project" value="UniProtKB-UniRule"/>
</dbReference>
<organism evidence="12 13">
    <name type="scientific">Aspergillus ellipticus CBS 707.79</name>
    <dbReference type="NCBI Taxonomy" id="1448320"/>
    <lineage>
        <taxon>Eukaryota</taxon>
        <taxon>Fungi</taxon>
        <taxon>Dikarya</taxon>
        <taxon>Ascomycota</taxon>
        <taxon>Pezizomycotina</taxon>
        <taxon>Eurotiomycetes</taxon>
        <taxon>Eurotiomycetidae</taxon>
        <taxon>Eurotiales</taxon>
        <taxon>Aspergillaceae</taxon>
        <taxon>Aspergillus</taxon>
        <taxon>Aspergillus subgen. Circumdati</taxon>
    </lineage>
</organism>
<dbReference type="UniPathway" id="UPA00282"/>
<keyword evidence="7" id="KW-1133">Transmembrane helix</keyword>
<proteinExistence type="inferred from homology"/>
<evidence type="ECO:0000256" key="6">
    <source>
        <dbReference type="ARBA" id="ARBA00022824"/>
    </source>
</evidence>
<keyword evidence="9" id="KW-0472">Membrane</keyword>
<dbReference type="AlphaFoldDB" id="A0A319CTY8"/>
<dbReference type="EC" id="2.3.1.20" evidence="11"/>
<comment type="similarity">
    <text evidence="2 11">Belongs to the diacylglycerol acyltransferase family.</text>
</comment>
<evidence type="ECO:0000256" key="8">
    <source>
        <dbReference type="ARBA" id="ARBA00023098"/>
    </source>
</evidence>
<dbReference type="SUPFAM" id="SSF53756">
    <property type="entry name" value="UDP-Glycosyltransferase/glycogen phosphorylase"/>
    <property type="match status" value="1"/>
</dbReference>
<keyword evidence="4" id="KW-0808">Transferase</keyword>
<dbReference type="OrthoDB" id="5835829at2759"/>
<dbReference type="GO" id="GO:0019432">
    <property type="term" value="P:triglyceride biosynthetic process"/>
    <property type="evidence" value="ECO:0007669"/>
    <property type="project" value="UniProtKB-UniRule"/>
</dbReference>
<evidence type="ECO:0000256" key="5">
    <source>
        <dbReference type="ARBA" id="ARBA00022692"/>
    </source>
</evidence>
<protein>
    <recommendedName>
        <fullName evidence="11">Diacylglycerol O-acyltransferase</fullName>
        <ecNumber evidence="11">2.3.1.20</ecNumber>
    </recommendedName>
</protein>
<evidence type="ECO:0000313" key="13">
    <source>
        <dbReference type="Proteomes" id="UP000247810"/>
    </source>
</evidence>
<name>A0A319CTY8_9EURO</name>
<comment type="pathway">
    <text evidence="11">Glycerolipid metabolism; triacylglycerol biosynthesis.</text>
</comment>
<dbReference type="GO" id="GO:0004144">
    <property type="term" value="F:diacylglycerol O-acyltransferase activity"/>
    <property type="evidence" value="ECO:0007669"/>
    <property type="project" value="UniProtKB-UniRule"/>
</dbReference>
<keyword evidence="3 11" id="KW-0444">Lipid biosynthesis</keyword>
<dbReference type="VEuPathDB" id="FungiDB:BO71DRAFT_338391"/>
<comment type="function">
    <text evidence="11">Catalyzes the terminal and only committed step in triacylglycerol synthesis by using diacylglycerol and fatty acyl CoA as substrates.</text>
</comment>
<gene>
    <name evidence="12" type="ORF">BO71DRAFT_338391</name>
</gene>
<dbReference type="Gene3D" id="3.40.50.2000">
    <property type="entry name" value="Glycogen Phosphorylase B"/>
    <property type="match status" value="1"/>
</dbReference>
<dbReference type="PANTHER" id="PTHR12317:SF61">
    <property type="entry name" value="DIACYLGLYCEROL O-ACYLTRANSFERASE"/>
    <property type="match status" value="1"/>
</dbReference>
<evidence type="ECO:0000313" key="12">
    <source>
        <dbReference type="EMBL" id="PYH88634.1"/>
    </source>
</evidence>
<evidence type="ECO:0000256" key="4">
    <source>
        <dbReference type="ARBA" id="ARBA00022679"/>
    </source>
</evidence>
<evidence type="ECO:0000256" key="3">
    <source>
        <dbReference type="ARBA" id="ARBA00022516"/>
    </source>
</evidence>
<dbReference type="CDD" id="cd07987">
    <property type="entry name" value="LPLAT_MGAT-like"/>
    <property type="match status" value="1"/>
</dbReference>
<evidence type="ECO:0000256" key="9">
    <source>
        <dbReference type="ARBA" id="ARBA00023136"/>
    </source>
</evidence>
<dbReference type="Proteomes" id="UP000247810">
    <property type="component" value="Unassembled WGS sequence"/>
</dbReference>
<keyword evidence="13" id="KW-1185">Reference proteome</keyword>
<dbReference type="STRING" id="1448320.A0A319CTY8"/>